<evidence type="ECO:0000313" key="6">
    <source>
        <dbReference type="EMBL" id="TCD54423.1"/>
    </source>
</evidence>
<keyword evidence="2" id="KW-0812">Transmembrane</keyword>
<feature type="domain" description="Glycoside hydrolase family 49 N-terminal" evidence="5">
    <location>
        <begin position="121"/>
        <end position="330"/>
    </location>
</feature>
<dbReference type="Pfam" id="PF17433">
    <property type="entry name" value="Glyco_hydro_49N"/>
    <property type="match status" value="1"/>
</dbReference>
<dbReference type="InterPro" id="IPR005192">
    <property type="entry name" value="Glyco_hydro_49_C"/>
</dbReference>
<feature type="domain" description="Glucodextranase-like C-terminal" evidence="4">
    <location>
        <begin position="827"/>
        <end position="1002"/>
    </location>
</feature>
<dbReference type="InterPro" id="IPR013783">
    <property type="entry name" value="Ig-like_fold"/>
</dbReference>
<dbReference type="InterPro" id="IPR019248">
    <property type="entry name" value="Glucodextran_C"/>
</dbReference>
<reference evidence="6 7" key="1">
    <citation type="submission" date="2018-12" db="EMBL/GenBank/DDBJ databases">
        <title>Alloscrdovia theropitheci sp. nov: a novel taxon from the feces of the bleeding-herat monkey (Theropithecus geleda).</title>
        <authorList>
            <person name="Modesto M."/>
        </authorList>
    </citation>
    <scope>NUCLEOTIDE SEQUENCE [LARGE SCALE GENOMIC DNA]</scope>
    <source>
        <strain evidence="6 7">GLDI4/2</strain>
    </source>
</reference>
<dbReference type="InterPro" id="IPR023226">
    <property type="entry name" value="Glyco_hydro_49_N_dom"/>
</dbReference>
<dbReference type="InterPro" id="IPR035953">
    <property type="entry name" value="Dextranase_N-ter"/>
</dbReference>
<protein>
    <submittedName>
        <fullName evidence="6">Dextranase</fullName>
    </submittedName>
</protein>
<keyword evidence="7" id="KW-1185">Reference proteome</keyword>
<evidence type="ECO:0000256" key="2">
    <source>
        <dbReference type="SAM" id="Phobius"/>
    </source>
</evidence>
<accession>A0A4R0QQ65</accession>
<dbReference type="Pfam" id="PF18783">
    <property type="entry name" value="IPU_b_solenoid"/>
    <property type="match status" value="1"/>
</dbReference>
<evidence type="ECO:0000256" key="1">
    <source>
        <dbReference type="SAM" id="MobiDB-lite"/>
    </source>
</evidence>
<dbReference type="InterPro" id="IPR041274">
    <property type="entry name" value="IPU_b_solenoid"/>
</dbReference>
<dbReference type="GO" id="GO:0004553">
    <property type="term" value="F:hydrolase activity, hydrolyzing O-glycosyl compounds"/>
    <property type="evidence" value="ECO:0007669"/>
    <property type="project" value="InterPro"/>
</dbReference>
<gene>
    <name evidence="6" type="ORF">EJ419_03380</name>
</gene>
<dbReference type="EMBL" id="RXLP01000017">
    <property type="protein sequence ID" value="TCD54423.1"/>
    <property type="molecule type" value="Genomic_DNA"/>
</dbReference>
<evidence type="ECO:0000259" key="5">
    <source>
        <dbReference type="Pfam" id="PF17433"/>
    </source>
</evidence>
<dbReference type="Gene3D" id="2.60.40.10">
    <property type="entry name" value="Immunoglobulins"/>
    <property type="match status" value="1"/>
</dbReference>
<name>A0A4R0QQ65_9BIFI</name>
<dbReference type="Pfam" id="PF03718">
    <property type="entry name" value="Glyco_hydro_49"/>
    <property type="match status" value="1"/>
</dbReference>
<sequence>MIYSYKRKIENKGVSMNKRMGRAASTTMSSNNFEEEILSSKNVVDTTRKLDSVSDRMQEIASDYGILSKHGCLKRTAVATFVAAAVALATLAGAGVWAVKPAYGEENKPAIDQITSLPKESEPVTWDYGSQATKNDVSEIADDQVRESPHYSVQVRNTDSFWWHNSFTYLSIPRNGKEKPLYNNSAKCQSEERELPRCFYKDGAEFAYENGFNMSWSSFVYSHDVWVKVSLDTGEKISSANDVTIRPKSLNFEKKYVNEHTIAVKVPYSAAGYRFSVDFEPEQTPVFMATNGTDPISWKSTRPDVRYRIETNKWYVETEPRHSMMIFAQPEVRNTNGEEENIPRGDSPNMKKLEAGEFPKDIPDDVEIIYLKSGVHWMGAHRHAEFKDNMGKNVRWIYFEPGAFLKGGLFFNNGQRNYKVTGYGVLSGEQYVYEASTKNNFDRRDEDKEPDGCHGTCVKALRFTSTNEQQKLILQGVTLKEPAYHSFVVYGNEDSFEAKIRNYQQVGAWYWQSDGVELYKKFDMQHVFFHANDDVIKIYHPDAVVKDAVIWKNENGPVVQWGWTGRDISNVTVEDINVIHSRMDMGWASNTCVLNSAGDLYPGDTSSPSPRFLVENITFKNFHIEGALNCAMRIDNQRSMKNVKIDGFYVEAFNHQYKDDHSRSKLRVSSDVNGIRGYLGDPGQRNGLIIHDFYVGNKAVTSKGENDIRSLGRVDIDSSFENGWSIDHSSDDANANPEISLYNYQDGSVVTSRLLPVKGKARHASSVSVYVNGIQRDPILYNGEYWLKPGAYLNKTNNNIRVVARGYAGQTVSKIYTITVLDEKIGYMADALYDDNGPGSYTYPKLSEMFAPGNFDMTHFDVYEDSRDYHFATTLRTQIVNPWLGVGISAQQLHIYLRDKAMSDKEETPLRAGTQTYAKGKWNYAIVVDGRQGAGVYLPNGEKVGDVRISADGVTILASVSKGVFGFMNIREAKYQVSMYSSGESSEGVGNIRPVYSTDCLNYKASSGEDWLGKYRFGGGKGDYMSHTPFTTDTSGSNALDIFIGYEKDGTQSQFLSLNKSRAVVPYVGLAR</sequence>
<evidence type="ECO:0000259" key="4">
    <source>
        <dbReference type="Pfam" id="PF09985"/>
    </source>
</evidence>
<dbReference type="AlphaFoldDB" id="A0A4R0QQ65"/>
<feature type="domain" description="Glycoside hydrolase family 49 C-terminal" evidence="3">
    <location>
        <begin position="605"/>
        <end position="725"/>
    </location>
</feature>
<comment type="caution">
    <text evidence="6">The sequence shown here is derived from an EMBL/GenBank/DDBJ whole genome shotgun (WGS) entry which is preliminary data.</text>
</comment>
<dbReference type="Gene3D" id="2.160.20.10">
    <property type="entry name" value="Single-stranded right-handed beta-helix, Pectin lyase-like"/>
    <property type="match status" value="1"/>
</dbReference>
<feature type="transmembrane region" description="Helical" evidence="2">
    <location>
        <begin position="77"/>
        <end position="99"/>
    </location>
</feature>
<dbReference type="SUPFAM" id="SSF51126">
    <property type="entry name" value="Pectin lyase-like"/>
    <property type="match status" value="1"/>
</dbReference>
<dbReference type="OrthoDB" id="9806081at2"/>
<dbReference type="Proteomes" id="UP000291289">
    <property type="component" value="Unassembled WGS sequence"/>
</dbReference>
<dbReference type="InterPro" id="IPR011050">
    <property type="entry name" value="Pectin_lyase_fold/virulence"/>
</dbReference>
<dbReference type="SUPFAM" id="SSF101596">
    <property type="entry name" value="Dextranase, N-terminal domain"/>
    <property type="match status" value="1"/>
</dbReference>
<dbReference type="SUPFAM" id="SSF49344">
    <property type="entry name" value="CBD9-like"/>
    <property type="match status" value="1"/>
</dbReference>
<keyword evidence="2" id="KW-0472">Membrane</keyword>
<dbReference type="Gene3D" id="2.60.350.10">
    <property type="entry name" value="Dextranase, N-terminal"/>
    <property type="match status" value="1"/>
</dbReference>
<proteinExistence type="predicted"/>
<dbReference type="Gene3D" id="2.60.40.1190">
    <property type="match status" value="1"/>
</dbReference>
<dbReference type="InterPro" id="IPR012334">
    <property type="entry name" value="Pectin_lyas_fold"/>
</dbReference>
<organism evidence="6 7">
    <name type="scientific">Alloscardovia theropitheci</name>
    <dbReference type="NCBI Taxonomy" id="2496842"/>
    <lineage>
        <taxon>Bacteria</taxon>
        <taxon>Bacillati</taxon>
        <taxon>Actinomycetota</taxon>
        <taxon>Actinomycetes</taxon>
        <taxon>Bifidobacteriales</taxon>
        <taxon>Bifidobacteriaceae</taxon>
        <taxon>Alloscardovia</taxon>
    </lineage>
</organism>
<dbReference type="Pfam" id="PF09985">
    <property type="entry name" value="Glucodextran_C"/>
    <property type="match status" value="1"/>
</dbReference>
<keyword evidence="2" id="KW-1133">Transmembrane helix</keyword>
<evidence type="ECO:0000313" key="7">
    <source>
        <dbReference type="Proteomes" id="UP000291289"/>
    </source>
</evidence>
<evidence type="ECO:0000259" key="3">
    <source>
        <dbReference type="Pfam" id="PF03718"/>
    </source>
</evidence>
<dbReference type="GO" id="GO:0005975">
    <property type="term" value="P:carbohydrate metabolic process"/>
    <property type="evidence" value="ECO:0007669"/>
    <property type="project" value="UniProtKB-ARBA"/>
</dbReference>
<feature type="region of interest" description="Disordered" evidence="1">
    <location>
        <begin position="336"/>
        <end position="357"/>
    </location>
</feature>